<evidence type="ECO:0000313" key="7">
    <source>
        <dbReference type="Proteomes" id="UP000243719"/>
    </source>
</evidence>
<feature type="chain" id="PRO_5017185247" evidence="4">
    <location>
        <begin position="41"/>
        <end position="366"/>
    </location>
</feature>
<feature type="signal peptide" evidence="4">
    <location>
        <begin position="1"/>
        <end position="40"/>
    </location>
</feature>
<organism evidence="6 7">
    <name type="scientific">Chitinasiproducens palmae</name>
    <dbReference type="NCBI Taxonomy" id="1770053"/>
    <lineage>
        <taxon>Bacteria</taxon>
        <taxon>Pseudomonadati</taxon>
        <taxon>Pseudomonadota</taxon>
        <taxon>Betaproteobacteria</taxon>
        <taxon>Burkholderiales</taxon>
        <taxon>Burkholderiaceae</taxon>
        <taxon>Chitinasiproducens</taxon>
    </lineage>
</organism>
<evidence type="ECO:0000256" key="4">
    <source>
        <dbReference type="SAM" id="SignalP"/>
    </source>
</evidence>
<dbReference type="InterPro" id="IPR028082">
    <property type="entry name" value="Peripla_BP_I"/>
</dbReference>
<dbReference type="GO" id="GO:0030246">
    <property type="term" value="F:carbohydrate binding"/>
    <property type="evidence" value="ECO:0007669"/>
    <property type="project" value="UniProtKB-ARBA"/>
</dbReference>
<dbReference type="GO" id="GO:0030313">
    <property type="term" value="C:cell envelope"/>
    <property type="evidence" value="ECO:0007669"/>
    <property type="project" value="UniProtKB-SubCell"/>
</dbReference>
<dbReference type="STRING" id="1770053.SAMN05216551_10224"/>
<dbReference type="EMBL" id="FNLO01000002">
    <property type="protein sequence ID" value="SDV46832.1"/>
    <property type="molecule type" value="Genomic_DNA"/>
</dbReference>
<keyword evidence="7" id="KW-1185">Reference proteome</keyword>
<dbReference type="PANTHER" id="PTHR46847">
    <property type="entry name" value="D-ALLOSE-BINDING PERIPLASMIC PROTEIN-RELATED"/>
    <property type="match status" value="1"/>
</dbReference>
<dbReference type="AlphaFoldDB" id="A0A1H2PKC1"/>
<dbReference type="SUPFAM" id="SSF53822">
    <property type="entry name" value="Periplasmic binding protein-like I"/>
    <property type="match status" value="1"/>
</dbReference>
<evidence type="ECO:0000256" key="1">
    <source>
        <dbReference type="ARBA" id="ARBA00004196"/>
    </source>
</evidence>
<comment type="subcellular location">
    <subcellularLocation>
        <location evidence="1">Cell envelope</location>
    </subcellularLocation>
</comment>
<dbReference type="Gene3D" id="3.40.50.2300">
    <property type="match status" value="2"/>
</dbReference>
<gene>
    <name evidence="6" type="ORF">SAMN05216551_10224</name>
</gene>
<sequence length="366" mass="38370">MAIFASLSKAGTPAMSRLARACAVSGLLVSSLLAATGARADTDPLLGLIPKASAQKPFKIGVAVVHLNDDFYKGIVYGITDEAKRSNVQVVQVSVAGAYGNVQEQFAQLNAFKTLGVNLPVLAPAAYNGFDPVIRSLKDAGMKVASVGIPVNSKNVDFGVLQDDRSIGTALADAVCKSGSGQKTVAMVAGPAGAEWVRLRYTGFMDEAAKCPTIKTIPASFGGGLDIGEGMSRASDLLLRDGSINFIYTPVISLGMGAAQAIRQQNRKAQVVSSSIVPEAIPMIKDGRILAVVSEPGIIMGRMIVQYAIRAMEGKPLPNLQPPSPNGLGYPHYDVPPTLVTAKNVASHPLNVYEIPPASWTMPARQ</sequence>
<comment type="similarity">
    <text evidence="2">Belongs to the bacterial solute-binding protein 2 family.</text>
</comment>
<evidence type="ECO:0000256" key="2">
    <source>
        <dbReference type="ARBA" id="ARBA00007639"/>
    </source>
</evidence>
<evidence type="ECO:0000256" key="3">
    <source>
        <dbReference type="ARBA" id="ARBA00022729"/>
    </source>
</evidence>
<reference evidence="7" key="1">
    <citation type="submission" date="2016-09" db="EMBL/GenBank/DDBJ databases">
        <authorList>
            <person name="Varghese N."/>
            <person name="Submissions S."/>
        </authorList>
    </citation>
    <scope>NUCLEOTIDE SEQUENCE [LARGE SCALE GENOMIC DNA]</scope>
    <source>
        <strain evidence="7">JS23</strain>
    </source>
</reference>
<proteinExistence type="inferred from homology"/>
<dbReference type="InterPro" id="IPR025997">
    <property type="entry name" value="SBP_2_dom"/>
</dbReference>
<feature type="domain" description="Periplasmic binding protein" evidence="5">
    <location>
        <begin position="60"/>
        <end position="315"/>
    </location>
</feature>
<dbReference type="PANTHER" id="PTHR46847:SF1">
    <property type="entry name" value="D-ALLOSE-BINDING PERIPLASMIC PROTEIN-RELATED"/>
    <property type="match status" value="1"/>
</dbReference>
<dbReference type="Proteomes" id="UP000243719">
    <property type="component" value="Unassembled WGS sequence"/>
</dbReference>
<name>A0A1H2PKC1_9BURK</name>
<evidence type="ECO:0000313" key="6">
    <source>
        <dbReference type="EMBL" id="SDV46832.1"/>
    </source>
</evidence>
<dbReference type="Pfam" id="PF13407">
    <property type="entry name" value="Peripla_BP_4"/>
    <property type="match status" value="1"/>
</dbReference>
<protein>
    <submittedName>
        <fullName evidence="6">Monosaccharide ABC transporter substrate-binding protein, CUT2 family</fullName>
    </submittedName>
</protein>
<keyword evidence="3 4" id="KW-0732">Signal</keyword>
<accession>A0A1H2PKC1</accession>
<evidence type="ECO:0000259" key="5">
    <source>
        <dbReference type="Pfam" id="PF13407"/>
    </source>
</evidence>